<keyword evidence="2" id="KW-1185">Reference proteome</keyword>
<dbReference type="Proteomes" id="UP001383192">
    <property type="component" value="Unassembled WGS sequence"/>
</dbReference>
<sequence>MWRHPESAAKLRSRLQRTEKILEERNSEGGIQGYSDILHGSDYLNLVEEGKITKDTMLLLYSEDTAQLYRDKESSTLFGIAMSGDLDPDIRHLEDAVIPLFVVGGEKSNKGKEKAVEVTDGRLSSAKITLIEKPL</sequence>
<name>A0AAW0BKY4_9AGAR</name>
<proteinExistence type="predicted"/>
<evidence type="ECO:0000313" key="2">
    <source>
        <dbReference type="Proteomes" id="UP001383192"/>
    </source>
</evidence>
<dbReference type="EMBL" id="JAYKXP010000101">
    <property type="protein sequence ID" value="KAK7026733.1"/>
    <property type="molecule type" value="Genomic_DNA"/>
</dbReference>
<accession>A0AAW0BKY4</accession>
<protein>
    <submittedName>
        <fullName evidence="1">Uncharacterized protein</fullName>
    </submittedName>
</protein>
<gene>
    <name evidence="1" type="ORF">VNI00_015506</name>
</gene>
<dbReference type="AlphaFoldDB" id="A0AAW0BKY4"/>
<reference evidence="1 2" key="1">
    <citation type="submission" date="2024-01" db="EMBL/GenBank/DDBJ databases">
        <title>A draft genome for a cacao thread blight-causing isolate of Paramarasmius palmivorus.</title>
        <authorList>
            <person name="Baruah I.K."/>
            <person name="Bukari Y."/>
            <person name="Amoako-Attah I."/>
            <person name="Meinhardt L.W."/>
            <person name="Bailey B.A."/>
            <person name="Cohen S.P."/>
        </authorList>
    </citation>
    <scope>NUCLEOTIDE SEQUENCE [LARGE SCALE GENOMIC DNA]</scope>
    <source>
        <strain evidence="1 2">GH-12</strain>
    </source>
</reference>
<comment type="caution">
    <text evidence="1">The sequence shown here is derived from an EMBL/GenBank/DDBJ whole genome shotgun (WGS) entry which is preliminary data.</text>
</comment>
<evidence type="ECO:0000313" key="1">
    <source>
        <dbReference type="EMBL" id="KAK7026733.1"/>
    </source>
</evidence>
<organism evidence="1 2">
    <name type="scientific">Paramarasmius palmivorus</name>
    <dbReference type="NCBI Taxonomy" id="297713"/>
    <lineage>
        <taxon>Eukaryota</taxon>
        <taxon>Fungi</taxon>
        <taxon>Dikarya</taxon>
        <taxon>Basidiomycota</taxon>
        <taxon>Agaricomycotina</taxon>
        <taxon>Agaricomycetes</taxon>
        <taxon>Agaricomycetidae</taxon>
        <taxon>Agaricales</taxon>
        <taxon>Marasmiineae</taxon>
        <taxon>Marasmiaceae</taxon>
        <taxon>Paramarasmius</taxon>
    </lineage>
</organism>